<dbReference type="STRING" id="1257118.L8HBJ1"/>
<evidence type="ECO:0000256" key="7">
    <source>
        <dbReference type="RuleBase" id="RU362120"/>
    </source>
</evidence>
<dbReference type="GeneID" id="14923001"/>
<dbReference type="InterPro" id="IPR022674">
    <property type="entry name" value="G6P_DH_NAD-bd"/>
</dbReference>
<dbReference type="SMR" id="L8HBJ1"/>
<dbReference type="InterPro" id="IPR001282">
    <property type="entry name" value="G6P_DH"/>
</dbReference>
<keyword evidence="4 7" id="KW-0521">NADP</keyword>
<evidence type="ECO:0000256" key="4">
    <source>
        <dbReference type="ARBA" id="ARBA00022857"/>
    </source>
</evidence>
<dbReference type="PROSITE" id="PS00069">
    <property type="entry name" value="G6P_DEHYDROGENASE"/>
    <property type="match status" value="1"/>
</dbReference>
<organism evidence="10 11">
    <name type="scientific">Acanthamoeba castellanii (strain ATCC 30010 / Neff)</name>
    <dbReference type="NCBI Taxonomy" id="1257118"/>
    <lineage>
        <taxon>Eukaryota</taxon>
        <taxon>Amoebozoa</taxon>
        <taxon>Discosea</taxon>
        <taxon>Longamoebia</taxon>
        <taxon>Centramoebida</taxon>
        <taxon>Acanthamoebidae</taxon>
        <taxon>Acanthamoeba</taxon>
    </lineage>
</organism>
<dbReference type="GO" id="GO:0006006">
    <property type="term" value="P:glucose metabolic process"/>
    <property type="evidence" value="ECO:0007669"/>
    <property type="project" value="UniProtKB-KW"/>
</dbReference>
<comment type="catalytic activity">
    <reaction evidence="7">
        <text>D-glucose 6-phosphate + NADP(+) = 6-phospho-D-glucono-1,5-lactone + NADPH + H(+)</text>
        <dbReference type="Rhea" id="RHEA:15841"/>
        <dbReference type="ChEBI" id="CHEBI:15378"/>
        <dbReference type="ChEBI" id="CHEBI:57783"/>
        <dbReference type="ChEBI" id="CHEBI:57955"/>
        <dbReference type="ChEBI" id="CHEBI:58349"/>
        <dbReference type="ChEBI" id="CHEBI:61548"/>
        <dbReference type="EC" id="1.1.1.49"/>
    </reaction>
</comment>
<dbReference type="InterPro" id="IPR019796">
    <property type="entry name" value="G6P_DH_AS"/>
</dbReference>
<reference evidence="10 11" key="1">
    <citation type="journal article" date="2013" name="Genome Biol.">
        <title>Genome of Acanthamoeba castellanii highlights extensive lateral gene transfer and early evolution of tyrosine kinase signaling.</title>
        <authorList>
            <person name="Clarke M."/>
            <person name="Lohan A.J."/>
            <person name="Liu B."/>
            <person name="Lagkouvardos I."/>
            <person name="Roy S."/>
            <person name="Zafar N."/>
            <person name="Bertelli C."/>
            <person name="Schilde C."/>
            <person name="Kianianmomeni A."/>
            <person name="Burglin T.R."/>
            <person name="Frech C."/>
            <person name="Turcotte B."/>
            <person name="Kopec K.O."/>
            <person name="Synnott J.M."/>
            <person name="Choo C."/>
            <person name="Paponov I."/>
            <person name="Finkler A."/>
            <person name="Soon Heng Tan C."/>
            <person name="Hutchins A.P."/>
            <person name="Weinmeier T."/>
            <person name="Rattei T."/>
            <person name="Chu J.S."/>
            <person name="Gimenez G."/>
            <person name="Irimia M."/>
            <person name="Rigden D.J."/>
            <person name="Fitzpatrick D.A."/>
            <person name="Lorenzo-Morales J."/>
            <person name="Bateman A."/>
            <person name="Chiu C.H."/>
            <person name="Tang P."/>
            <person name="Hegemann P."/>
            <person name="Fromm H."/>
            <person name="Raoult D."/>
            <person name="Greub G."/>
            <person name="Miranda-Saavedra D."/>
            <person name="Chen N."/>
            <person name="Nash P."/>
            <person name="Ginger M.L."/>
            <person name="Horn M."/>
            <person name="Schaap P."/>
            <person name="Caler L."/>
            <person name="Loftus B."/>
        </authorList>
    </citation>
    <scope>NUCLEOTIDE SEQUENCE [LARGE SCALE GENOMIC DNA]</scope>
    <source>
        <strain evidence="10 11">Neff</strain>
    </source>
</reference>
<dbReference type="Gene3D" id="3.40.50.720">
    <property type="entry name" value="NAD(P)-binding Rossmann-like Domain"/>
    <property type="match status" value="1"/>
</dbReference>
<comment type="function">
    <text evidence="7">Catalyzes the rate-limiting step of the oxidative pentose-phosphate pathway, which represents a route for the dissimilation of carbohydrates besides glycolysis.</text>
</comment>
<dbReference type="EC" id="1.1.1.49" evidence="7"/>
<dbReference type="SUPFAM" id="SSF51735">
    <property type="entry name" value="NAD(P)-binding Rossmann-fold domains"/>
    <property type="match status" value="1"/>
</dbReference>
<feature type="domain" description="Glucose-6-phosphate dehydrogenase C-terminal" evidence="9">
    <location>
        <begin position="206"/>
        <end position="381"/>
    </location>
</feature>
<evidence type="ECO:0000256" key="5">
    <source>
        <dbReference type="ARBA" id="ARBA00023002"/>
    </source>
</evidence>
<dbReference type="InterPro" id="IPR022675">
    <property type="entry name" value="G6P_DH_C"/>
</dbReference>
<keyword evidence="5 7" id="KW-0560">Oxidoreductase</keyword>
<dbReference type="Proteomes" id="UP000011083">
    <property type="component" value="Unassembled WGS sequence"/>
</dbReference>
<evidence type="ECO:0000256" key="1">
    <source>
        <dbReference type="ARBA" id="ARBA00004937"/>
    </source>
</evidence>
<accession>L8HBJ1</accession>
<keyword evidence="3 7" id="KW-0313">Glucose metabolism</keyword>
<dbReference type="GO" id="GO:0004345">
    <property type="term" value="F:glucose-6-phosphate dehydrogenase activity"/>
    <property type="evidence" value="ECO:0007669"/>
    <property type="project" value="UniProtKB-EC"/>
</dbReference>
<keyword evidence="11" id="KW-1185">Reference proteome</keyword>
<dbReference type="PANTHER" id="PTHR23429:SF0">
    <property type="entry name" value="GLUCOSE-6-PHOSPHATE 1-DEHYDROGENASE"/>
    <property type="match status" value="1"/>
</dbReference>
<dbReference type="KEGG" id="acan:ACA1_158530"/>
<evidence type="ECO:0000256" key="2">
    <source>
        <dbReference type="ARBA" id="ARBA00009975"/>
    </source>
</evidence>
<feature type="domain" description="Glucose-6-phosphate dehydrogenase NAD-binding" evidence="8">
    <location>
        <begin position="23"/>
        <end position="204"/>
    </location>
</feature>
<dbReference type="RefSeq" id="XP_004348536.1">
    <property type="nucleotide sequence ID" value="XM_004348486.1"/>
</dbReference>
<evidence type="ECO:0000313" key="10">
    <source>
        <dbReference type="EMBL" id="ELR22078.1"/>
    </source>
</evidence>
<dbReference type="GO" id="GO:0050661">
    <property type="term" value="F:NADP binding"/>
    <property type="evidence" value="ECO:0007669"/>
    <property type="project" value="InterPro"/>
</dbReference>
<evidence type="ECO:0000256" key="3">
    <source>
        <dbReference type="ARBA" id="ARBA00022526"/>
    </source>
</evidence>
<dbReference type="PANTHER" id="PTHR23429">
    <property type="entry name" value="GLUCOSE-6-PHOSPHATE 1-DEHYDROGENASE G6PD"/>
    <property type="match status" value="1"/>
</dbReference>
<dbReference type="EMBL" id="KB007890">
    <property type="protein sequence ID" value="ELR22078.1"/>
    <property type="molecule type" value="Genomic_DNA"/>
</dbReference>
<keyword evidence="6 7" id="KW-0119">Carbohydrate metabolism</keyword>
<evidence type="ECO:0000259" key="8">
    <source>
        <dbReference type="Pfam" id="PF00479"/>
    </source>
</evidence>
<dbReference type="SUPFAM" id="SSF55347">
    <property type="entry name" value="Glyceraldehyde-3-phosphate dehydrogenase-like, C-terminal domain"/>
    <property type="match status" value="1"/>
</dbReference>
<comment type="similarity">
    <text evidence="2 7">Belongs to the glucose-6-phosphate dehydrogenase family.</text>
</comment>
<proteinExistence type="inferred from homology"/>
<dbReference type="VEuPathDB" id="AmoebaDB:ACA1_158530"/>
<dbReference type="HAMAP" id="MF_00966">
    <property type="entry name" value="G6PD"/>
    <property type="match status" value="1"/>
</dbReference>
<dbReference type="AlphaFoldDB" id="L8HBJ1"/>
<dbReference type="InterPro" id="IPR036291">
    <property type="entry name" value="NAD(P)-bd_dom_sf"/>
</dbReference>
<evidence type="ECO:0000256" key="6">
    <source>
        <dbReference type="ARBA" id="ARBA00023277"/>
    </source>
</evidence>
<sequence>MSQHEQKDEKKAKGGGDGHLSLVVLGASGDLAKKMVFPALFALYKQDLLPKSLVVVGHARSELDDAEFKKKISEKFSIDEDNKDAEEKKRKEFLDRCVYHRGKYDEAESFADLDKLLQEYEEKAGDGANRLFYLAIPPSVYADAAKAIREKGLSKKGWNRFVLEKPFGRDAESSAELSRKLSKLFDEEEVYRIDHYLGKEMVQNLLVLRFANEVFEPVWNKDHIANVRITLEEDFGAEGRGGYFDEKEESVTLTRGDDDTRLQFGIIRDVMQNHLIQVLALVAMEPPKSLGASDIQDAKTKVLKSIAPIKPDDILIGQYTASDDQGEKKKGYTDDPSIPNKHSLTPTFAVTELRVNNDRWEGTPFIIKSGKALNDHKSAVYLKMLTKKPGLTEEQALIELDLTYKSRFAAEGKAPRIPGAYERLVLDVIKGDHRLFVRDDELAAAWDIFTPILHHLEDQKVEPIPYAYGSRGPAEADEFIRARGFRLTPGYQWPKTSAL</sequence>
<dbReference type="UniPathway" id="UPA00115">
    <property type="reaction ID" value="UER00408"/>
</dbReference>
<dbReference type="GO" id="GO:0009051">
    <property type="term" value="P:pentose-phosphate shunt, oxidative branch"/>
    <property type="evidence" value="ECO:0007669"/>
    <property type="project" value="TreeGrafter"/>
</dbReference>
<comment type="pathway">
    <text evidence="1 7">Carbohydrate degradation; pentose phosphate pathway; D-ribulose 5-phosphate from D-glucose 6-phosphate (oxidative stage): step 1/3.</text>
</comment>
<name>L8HBJ1_ACACF</name>
<protein>
    <recommendedName>
        <fullName evidence="7">Glucose-6-phosphate 1-dehydrogenase</fullName>
        <ecNumber evidence="7">1.1.1.49</ecNumber>
    </recommendedName>
</protein>
<dbReference type="GO" id="GO:0005829">
    <property type="term" value="C:cytosol"/>
    <property type="evidence" value="ECO:0007669"/>
    <property type="project" value="TreeGrafter"/>
</dbReference>
<dbReference type="Pfam" id="PF00479">
    <property type="entry name" value="G6PD_N"/>
    <property type="match status" value="1"/>
</dbReference>
<dbReference type="Gene3D" id="3.30.360.10">
    <property type="entry name" value="Dihydrodipicolinate Reductase, domain 2"/>
    <property type="match status" value="2"/>
</dbReference>
<dbReference type="PRINTS" id="PR00079">
    <property type="entry name" value="G6PDHDRGNASE"/>
</dbReference>
<dbReference type="PIRSF" id="PIRSF000110">
    <property type="entry name" value="G6PD"/>
    <property type="match status" value="1"/>
</dbReference>
<dbReference type="OrthoDB" id="60984at2759"/>
<dbReference type="NCBIfam" id="TIGR00871">
    <property type="entry name" value="zwf"/>
    <property type="match status" value="1"/>
</dbReference>
<gene>
    <name evidence="10" type="ORF">ACA1_158530</name>
</gene>
<dbReference type="OMA" id="ERAGYYE"/>
<evidence type="ECO:0000313" key="11">
    <source>
        <dbReference type="Proteomes" id="UP000011083"/>
    </source>
</evidence>
<evidence type="ECO:0000259" key="9">
    <source>
        <dbReference type="Pfam" id="PF02781"/>
    </source>
</evidence>
<dbReference type="Pfam" id="PF02781">
    <property type="entry name" value="G6PD_C"/>
    <property type="match status" value="1"/>
</dbReference>